<sequence>MFSITNNMHFSPFSITRVVFRAAVGDSSQLPNSSHLEQLSLQSLRFIFPLWQVSGEKSCHLPSNLRHGQSSISTTQSSSSSSSSSPTSRRVRVAVEDSSVCLYRTISVSESDRAGAVVKEAMKKHGIKGDPSHYHLQLASRLNKRSRLSCDANVFYALGDTSILILCNNNHMGT</sequence>
<evidence type="ECO:0000259" key="2">
    <source>
        <dbReference type="Pfam" id="PF00788"/>
    </source>
</evidence>
<evidence type="ECO:0000256" key="1">
    <source>
        <dbReference type="SAM" id="MobiDB-lite"/>
    </source>
</evidence>
<dbReference type="Pfam" id="PF00788">
    <property type="entry name" value="RA"/>
    <property type="match status" value="1"/>
</dbReference>
<dbReference type="InterPro" id="IPR029071">
    <property type="entry name" value="Ubiquitin-like_domsf"/>
</dbReference>
<dbReference type="GO" id="GO:0007165">
    <property type="term" value="P:signal transduction"/>
    <property type="evidence" value="ECO:0007669"/>
    <property type="project" value="InterPro"/>
</dbReference>
<dbReference type="Gene3D" id="3.10.20.90">
    <property type="entry name" value="Phosphatidylinositol 3-kinase Catalytic Subunit, Chain A, domain 1"/>
    <property type="match status" value="1"/>
</dbReference>
<proteinExistence type="predicted"/>
<organism evidence="3 4">
    <name type="scientific">Geodia barretti</name>
    <name type="common">Barrett's horny sponge</name>
    <dbReference type="NCBI Taxonomy" id="519541"/>
    <lineage>
        <taxon>Eukaryota</taxon>
        <taxon>Metazoa</taxon>
        <taxon>Porifera</taxon>
        <taxon>Demospongiae</taxon>
        <taxon>Heteroscleromorpha</taxon>
        <taxon>Tetractinellida</taxon>
        <taxon>Astrophorina</taxon>
        <taxon>Geodiidae</taxon>
        <taxon>Geodia</taxon>
    </lineage>
</organism>
<dbReference type="AlphaFoldDB" id="A0AA35WSS8"/>
<evidence type="ECO:0000313" key="4">
    <source>
        <dbReference type="Proteomes" id="UP001174909"/>
    </source>
</evidence>
<feature type="domain" description="Ras-associating" evidence="2">
    <location>
        <begin position="89"/>
        <end position="158"/>
    </location>
</feature>
<comment type="caution">
    <text evidence="3">The sequence shown here is derived from an EMBL/GenBank/DDBJ whole genome shotgun (WGS) entry which is preliminary data.</text>
</comment>
<dbReference type="InterPro" id="IPR000159">
    <property type="entry name" value="RA_dom"/>
</dbReference>
<gene>
    <name evidence="3" type="ORF">GBAR_LOCUS18369</name>
</gene>
<dbReference type="Proteomes" id="UP001174909">
    <property type="component" value="Unassembled WGS sequence"/>
</dbReference>
<keyword evidence="4" id="KW-1185">Reference proteome</keyword>
<protein>
    <submittedName>
        <fullName evidence="3">Ral guanine nucleotide dissociation stimulator-like 1</fullName>
    </submittedName>
</protein>
<evidence type="ECO:0000313" key="3">
    <source>
        <dbReference type="EMBL" id="CAI8032498.1"/>
    </source>
</evidence>
<dbReference type="EMBL" id="CASHTH010002604">
    <property type="protein sequence ID" value="CAI8032498.1"/>
    <property type="molecule type" value="Genomic_DNA"/>
</dbReference>
<feature type="compositionally biased region" description="Low complexity" evidence="1">
    <location>
        <begin position="70"/>
        <end position="88"/>
    </location>
</feature>
<reference evidence="3" key="1">
    <citation type="submission" date="2023-03" db="EMBL/GenBank/DDBJ databases">
        <authorList>
            <person name="Steffen K."/>
            <person name="Cardenas P."/>
        </authorList>
    </citation>
    <scope>NUCLEOTIDE SEQUENCE</scope>
</reference>
<name>A0AA35WSS8_GEOBA</name>
<accession>A0AA35WSS8</accession>
<feature type="region of interest" description="Disordered" evidence="1">
    <location>
        <begin position="64"/>
        <end position="89"/>
    </location>
</feature>
<dbReference type="SUPFAM" id="SSF54236">
    <property type="entry name" value="Ubiquitin-like"/>
    <property type="match status" value="1"/>
</dbReference>